<dbReference type="Pfam" id="PF13560">
    <property type="entry name" value="HTH_31"/>
    <property type="match status" value="1"/>
</dbReference>
<dbReference type="GO" id="GO:0003677">
    <property type="term" value="F:DNA binding"/>
    <property type="evidence" value="ECO:0007669"/>
    <property type="project" value="InterPro"/>
</dbReference>
<dbReference type="InterPro" id="IPR010982">
    <property type="entry name" value="Lambda_DNA-bd_dom_sf"/>
</dbReference>
<dbReference type="OrthoDB" id="5177725at2"/>
<organism evidence="2 3">
    <name type="scientific">Actinomadura craniellae</name>
    <dbReference type="NCBI Taxonomy" id="2231787"/>
    <lineage>
        <taxon>Bacteria</taxon>
        <taxon>Bacillati</taxon>
        <taxon>Actinomycetota</taxon>
        <taxon>Actinomycetes</taxon>
        <taxon>Streptosporangiales</taxon>
        <taxon>Thermomonosporaceae</taxon>
        <taxon>Actinomadura</taxon>
    </lineage>
</organism>
<dbReference type="InterPro" id="IPR001387">
    <property type="entry name" value="Cro/C1-type_HTH"/>
</dbReference>
<dbReference type="Pfam" id="PF19054">
    <property type="entry name" value="DUF5753"/>
    <property type="match status" value="1"/>
</dbReference>
<protein>
    <submittedName>
        <fullName evidence="2">Transcriptional regulator</fullName>
    </submittedName>
</protein>
<dbReference type="InterPro" id="IPR043917">
    <property type="entry name" value="DUF5753"/>
</dbReference>
<dbReference type="CDD" id="cd00093">
    <property type="entry name" value="HTH_XRE"/>
    <property type="match status" value="1"/>
</dbReference>
<dbReference type="Gene3D" id="1.10.260.40">
    <property type="entry name" value="lambda repressor-like DNA-binding domains"/>
    <property type="match status" value="1"/>
</dbReference>
<accession>A0A365GYQ9</accession>
<sequence>MPTPHSPTIRRRRLANELRRLRESVDMTCEEVAARLECSPSKISRMETGRVRIHPRDVRDLLAVYEVDGRHMDHLVAIAREARERSWWNSYDGVLSKDYLTYIGLEAAATRLCTYEAQIMPGLLQTEEYARALMDRDPYARDVHAAEQFVAARLERQRILTSEEPVEFSAILDESVIRRVAGGRQGMLHQVEHLLETMRLPNVEVRVLPFSYGAHHAVAGAFALLEFPDPADPDIVCIEHLLGGICFESEHEIGLYRQVFDHIHAASLSPDDSFALIARVADELR</sequence>
<keyword evidence="3" id="KW-1185">Reference proteome</keyword>
<comment type="caution">
    <text evidence="2">The sequence shown here is derived from an EMBL/GenBank/DDBJ whole genome shotgun (WGS) entry which is preliminary data.</text>
</comment>
<feature type="domain" description="HTH cro/C1-type" evidence="1">
    <location>
        <begin position="18"/>
        <end position="72"/>
    </location>
</feature>
<dbReference type="SMART" id="SM00530">
    <property type="entry name" value="HTH_XRE"/>
    <property type="match status" value="1"/>
</dbReference>
<dbReference type="EMBL" id="QLYX01000015">
    <property type="protein sequence ID" value="RAY11975.1"/>
    <property type="molecule type" value="Genomic_DNA"/>
</dbReference>
<dbReference type="PROSITE" id="PS50943">
    <property type="entry name" value="HTH_CROC1"/>
    <property type="match status" value="1"/>
</dbReference>
<dbReference type="SUPFAM" id="SSF47413">
    <property type="entry name" value="lambda repressor-like DNA-binding domains"/>
    <property type="match status" value="1"/>
</dbReference>
<evidence type="ECO:0000313" key="2">
    <source>
        <dbReference type="EMBL" id="RAY11975.1"/>
    </source>
</evidence>
<name>A0A365GYQ9_9ACTN</name>
<proteinExistence type="predicted"/>
<evidence type="ECO:0000313" key="3">
    <source>
        <dbReference type="Proteomes" id="UP000251891"/>
    </source>
</evidence>
<dbReference type="AlphaFoldDB" id="A0A365GYQ9"/>
<reference evidence="2 3" key="1">
    <citation type="submission" date="2018-06" db="EMBL/GenBank/DDBJ databases">
        <title>Actinomadura craniellae sp. nov. isolated from marine sponge Craniella sp.</title>
        <authorList>
            <person name="Li L."/>
            <person name="Xu Q.H."/>
            <person name="Lin H.W."/>
            <person name="Lu Y.H."/>
        </authorList>
    </citation>
    <scope>NUCLEOTIDE SEQUENCE [LARGE SCALE GENOMIC DNA]</scope>
    <source>
        <strain evidence="2 3">LHW63021</strain>
    </source>
</reference>
<evidence type="ECO:0000259" key="1">
    <source>
        <dbReference type="PROSITE" id="PS50943"/>
    </source>
</evidence>
<gene>
    <name evidence="2" type="ORF">DPM19_26865</name>
</gene>
<dbReference type="Proteomes" id="UP000251891">
    <property type="component" value="Unassembled WGS sequence"/>
</dbReference>